<dbReference type="Pfam" id="PF02469">
    <property type="entry name" value="Fasciclin"/>
    <property type="match status" value="2"/>
</dbReference>
<dbReference type="InterPro" id="IPR000782">
    <property type="entry name" value="FAS1_domain"/>
</dbReference>
<evidence type="ECO:0000313" key="5">
    <source>
        <dbReference type="Proteomes" id="UP001642360"/>
    </source>
</evidence>
<dbReference type="EMBL" id="CAUOFW020001423">
    <property type="protein sequence ID" value="CAK9144759.1"/>
    <property type="molecule type" value="Genomic_DNA"/>
</dbReference>
<dbReference type="Gene3D" id="2.30.180.10">
    <property type="entry name" value="FAS1 domain"/>
    <property type="match status" value="2"/>
</dbReference>
<keyword evidence="2" id="KW-0732">Signal</keyword>
<comment type="similarity">
    <text evidence="1">Belongs to the fasciclin-like AGP family.</text>
</comment>
<sequence length="340" mass="36472">MATKPTFITLVTILSLFSLSSALHSQSILNAAETLSNSGYIAMALTLQLISDDATKTAKSSSPPSFTIFAPADSAFAASGQPSLSLLQLHLSPVSLSPQSLNSLPYGTRIPTLSSSKSLTITTLPSSSVISLNNVTITGSPIFDDGSVIVYGIENFFDPNFTISAQIETPGNQNLGCETSRSYRRSEFLFHDASLELRSRGYSIMASLLELQLVGFLSDNHLKLTVFAPFDELMFGFSGDFSDYSSLFFRHVVPCKVTWADLVNIGSGTVLETYLEGFGINVTRSGDLLMVNGVSVGFPDMHYSDLLVVHGIGEVLALPVSVSDEIGSSEESMAPDRSEF</sequence>
<dbReference type="Proteomes" id="UP001642360">
    <property type="component" value="Unassembled WGS sequence"/>
</dbReference>
<reference evidence="4 5" key="1">
    <citation type="submission" date="2024-02" db="EMBL/GenBank/DDBJ databases">
        <authorList>
            <person name="Vignale AGUSTIN F."/>
            <person name="Sosa J E."/>
            <person name="Modenutti C."/>
        </authorList>
    </citation>
    <scope>NUCLEOTIDE SEQUENCE [LARGE SCALE GENOMIC DNA]</scope>
</reference>
<evidence type="ECO:0000313" key="4">
    <source>
        <dbReference type="EMBL" id="CAK9144759.1"/>
    </source>
</evidence>
<dbReference type="PROSITE" id="PS50213">
    <property type="entry name" value="FAS1"/>
    <property type="match status" value="2"/>
</dbReference>
<gene>
    <name evidence="4" type="ORF">ILEXP_LOCUS12531</name>
</gene>
<dbReference type="AlphaFoldDB" id="A0ABC8RNY8"/>
<dbReference type="InterPro" id="IPR052806">
    <property type="entry name" value="Fasciclin-like_AGP"/>
</dbReference>
<accession>A0ABC8RNY8</accession>
<dbReference type="SMART" id="SM00554">
    <property type="entry name" value="FAS1"/>
    <property type="match status" value="2"/>
</dbReference>
<dbReference type="PANTHER" id="PTHR33985">
    <property type="entry name" value="OS02G0491300 PROTEIN-RELATED"/>
    <property type="match status" value="1"/>
</dbReference>
<evidence type="ECO:0000256" key="1">
    <source>
        <dbReference type="ARBA" id="ARBA00007843"/>
    </source>
</evidence>
<name>A0ABC8RNY8_9AQUA</name>
<organism evidence="4 5">
    <name type="scientific">Ilex paraguariensis</name>
    <name type="common">yerba mate</name>
    <dbReference type="NCBI Taxonomy" id="185542"/>
    <lineage>
        <taxon>Eukaryota</taxon>
        <taxon>Viridiplantae</taxon>
        <taxon>Streptophyta</taxon>
        <taxon>Embryophyta</taxon>
        <taxon>Tracheophyta</taxon>
        <taxon>Spermatophyta</taxon>
        <taxon>Magnoliopsida</taxon>
        <taxon>eudicotyledons</taxon>
        <taxon>Gunneridae</taxon>
        <taxon>Pentapetalae</taxon>
        <taxon>asterids</taxon>
        <taxon>campanulids</taxon>
        <taxon>Aquifoliales</taxon>
        <taxon>Aquifoliaceae</taxon>
        <taxon>Ilex</taxon>
    </lineage>
</organism>
<proteinExistence type="inferred from homology"/>
<protein>
    <recommendedName>
        <fullName evidence="3">FAS1 domain-containing protein</fullName>
    </recommendedName>
</protein>
<feature type="signal peptide" evidence="2">
    <location>
        <begin position="1"/>
        <end position="22"/>
    </location>
</feature>
<evidence type="ECO:0000256" key="2">
    <source>
        <dbReference type="SAM" id="SignalP"/>
    </source>
</evidence>
<feature type="domain" description="FAS1" evidence="3">
    <location>
        <begin position="189"/>
        <end position="316"/>
    </location>
</feature>
<comment type="caution">
    <text evidence="4">The sequence shown here is derived from an EMBL/GenBank/DDBJ whole genome shotgun (WGS) entry which is preliminary data.</text>
</comment>
<dbReference type="PANTHER" id="PTHR33985:SF17">
    <property type="entry name" value="FASCICLIN-LIKE ARABINOGALACTAN PROTEIN 20"/>
    <property type="match status" value="1"/>
</dbReference>
<dbReference type="InterPro" id="IPR036378">
    <property type="entry name" value="FAS1_dom_sf"/>
</dbReference>
<keyword evidence="5" id="KW-1185">Reference proteome</keyword>
<feature type="chain" id="PRO_5044848397" description="FAS1 domain-containing protein" evidence="2">
    <location>
        <begin position="23"/>
        <end position="340"/>
    </location>
</feature>
<evidence type="ECO:0000259" key="3">
    <source>
        <dbReference type="PROSITE" id="PS50213"/>
    </source>
</evidence>
<dbReference type="SUPFAM" id="SSF82153">
    <property type="entry name" value="FAS1 domain"/>
    <property type="match status" value="2"/>
</dbReference>
<feature type="domain" description="FAS1" evidence="3">
    <location>
        <begin position="25"/>
        <end position="161"/>
    </location>
</feature>